<dbReference type="SUPFAM" id="SSF55718">
    <property type="entry name" value="SCP-like"/>
    <property type="match status" value="1"/>
</dbReference>
<dbReference type="InterPro" id="IPR025559">
    <property type="entry name" value="Eis_dom"/>
</dbReference>
<dbReference type="PANTHER" id="PTHR37817:SF1">
    <property type="entry name" value="N-ACETYLTRANSFERASE EIS"/>
    <property type="match status" value="1"/>
</dbReference>
<reference evidence="2 3" key="1">
    <citation type="submission" date="2019-02" db="EMBL/GenBank/DDBJ databases">
        <title>Sequencing the genomes of 1000 actinobacteria strains.</title>
        <authorList>
            <person name="Klenk H.-P."/>
        </authorList>
    </citation>
    <scope>NUCLEOTIDE SEQUENCE [LARGE SCALE GENOMIC DNA]</scope>
    <source>
        <strain evidence="2 3">DSM 45888</strain>
    </source>
</reference>
<dbReference type="SUPFAM" id="SSF55729">
    <property type="entry name" value="Acyl-CoA N-acyltransferases (Nat)"/>
    <property type="match status" value="1"/>
</dbReference>
<gene>
    <name evidence="2" type="ORF">EV382_1782</name>
</gene>
<dbReference type="AlphaFoldDB" id="A0A4Q7UCZ8"/>
<dbReference type="InterPro" id="IPR000182">
    <property type="entry name" value="GNAT_dom"/>
</dbReference>
<dbReference type="Gene3D" id="3.40.630.30">
    <property type="match status" value="2"/>
</dbReference>
<dbReference type="Pfam" id="PF13530">
    <property type="entry name" value="SCP2_2"/>
    <property type="match status" value="1"/>
</dbReference>
<evidence type="ECO:0000313" key="2">
    <source>
        <dbReference type="EMBL" id="RZT78594.1"/>
    </source>
</evidence>
<sequence length="411" mass="43450">MGEGGCRWGRPRYGLAMHATVHVRELTADDLDAAWELGRFAFGSDAQRPASTTAPVPGLTRYGAFDDTGRLVGKAVDLHHGQWWSGQAVPAADVAGVAVAPEARGRGVARALLTALLRGARERGAAVSALYPTVAAPYRACGWEAAGVLRTVDLATAALPRHRPASHLTVRAGTTADLPAVTALYERVTRHRNGMLTRQGELYDVPDRGLPGDGVTLVEANGDLVGYATWRRGRGYGADSVLTVDEALAVTAEAARELVGVLASWASVAPTLRLCPLDGDAVSVHLPLESAREHERDLWMHRPVDVARAVHTRGWPAHARGTVDFHLTDPLADWNTGTWRLAVADGAAELTRVDGEADLRLDVRGFALLYAGAAQARSVAQAGLLHGAAGVDPAALDLLGIGGPAQLLDYF</sequence>
<keyword evidence="3" id="KW-1185">Reference proteome</keyword>
<feature type="domain" description="N-acetyltransferase" evidence="1">
    <location>
        <begin position="21"/>
        <end position="166"/>
    </location>
</feature>
<dbReference type="Pfam" id="PF17668">
    <property type="entry name" value="Acetyltransf_17"/>
    <property type="match status" value="1"/>
</dbReference>
<organism evidence="2 3">
    <name type="scientific">Micromonospora violae</name>
    <dbReference type="NCBI Taxonomy" id="1278207"/>
    <lineage>
        <taxon>Bacteria</taxon>
        <taxon>Bacillati</taxon>
        <taxon>Actinomycetota</taxon>
        <taxon>Actinomycetes</taxon>
        <taxon>Micromonosporales</taxon>
        <taxon>Micromonosporaceae</taxon>
        <taxon>Micromonospora</taxon>
    </lineage>
</organism>
<dbReference type="GO" id="GO:0030649">
    <property type="term" value="P:aminoglycoside antibiotic catabolic process"/>
    <property type="evidence" value="ECO:0007669"/>
    <property type="project" value="TreeGrafter"/>
</dbReference>
<dbReference type="Gene3D" id="3.30.1050.10">
    <property type="entry name" value="SCP2 sterol-binding domain"/>
    <property type="match status" value="1"/>
</dbReference>
<accession>A0A4Q7UCZ8</accession>
<name>A0A4Q7UCZ8_9ACTN</name>
<dbReference type="GO" id="GO:0034069">
    <property type="term" value="F:aminoglycoside N-acetyltransferase activity"/>
    <property type="evidence" value="ECO:0007669"/>
    <property type="project" value="TreeGrafter"/>
</dbReference>
<proteinExistence type="predicted"/>
<dbReference type="InterPro" id="IPR036527">
    <property type="entry name" value="SCP2_sterol-bd_dom_sf"/>
</dbReference>
<dbReference type="Pfam" id="PF13527">
    <property type="entry name" value="Acetyltransf_9"/>
    <property type="match status" value="1"/>
</dbReference>
<dbReference type="CDD" id="cd04301">
    <property type="entry name" value="NAT_SF"/>
    <property type="match status" value="1"/>
</dbReference>
<dbReference type="PROSITE" id="PS51186">
    <property type="entry name" value="GNAT"/>
    <property type="match status" value="1"/>
</dbReference>
<evidence type="ECO:0000313" key="3">
    <source>
        <dbReference type="Proteomes" id="UP000293781"/>
    </source>
</evidence>
<comment type="caution">
    <text evidence="2">The sequence shown here is derived from an EMBL/GenBank/DDBJ whole genome shotgun (WGS) entry which is preliminary data.</text>
</comment>
<evidence type="ECO:0000259" key="1">
    <source>
        <dbReference type="PROSITE" id="PS51186"/>
    </source>
</evidence>
<dbReference type="InterPro" id="IPR016181">
    <property type="entry name" value="Acyl_CoA_acyltransferase"/>
</dbReference>
<dbReference type="EMBL" id="SHKK01000001">
    <property type="protein sequence ID" value="RZT78594.1"/>
    <property type="molecule type" value="Genomic_DNA"/>
</dbReference>
<dbReference type="InterPro" id="IPR041380">
    <property type="entry name" value="Acetyltransf_17"/>
</dbReference>
<dbReference type="PANTHER" id="PTHR37817">
    <property type="entry name" value="N-ACETYLTRANSFERASE EIS"/>
    <property type="match status" value="1"/>
</dbReference>
<dbReference type="InterPro" id="IPR051554">
    <property type="entry name" value="Acetyltransferase_Eis"/>
</dbReference>
<keyword evidence="2" id="KW-0808">Transferase</keyword>
<protein>
    <submittedName>
        <fullName evidence="2">Putative acetyltransferase</fullName>
    </submittedName>
</protein>
<dbReference type="Proteomes" id="UP000293781">
    <property type="component" value="Unassembled WGS sequence"/>
</dbReference>